<organism evidence="5 6">
    <name type="scientific">Massilia eurypsychrophila</name>
    <dbReference type="NCBI Taxonomy" id="1485217"/>
    <lineage>
        <taxon>Bacteria</taxon>
        <taxon>Pseudomonadati</taxon>
        <taxon>Pseudomonadota</taxon>
        <taxon>Betaproteobacteria</taxon>
        <taxon>Burkholderiales</taxon>
        <taxon>Oxalobacteraceae</taxon>
        <taxon>Telluria group</taxon>
        <taxon>Massilia</taxon>
    </lineage>
</organism>
<dbReference type="InterPro" id="IPR051721">
    <property type="entry name" value="Biopterin_syn/organic_redct"/>
</dbReference>
<evidence type="ECO:0000256" key="1">
    <source>
        <dbReference type="ARBA" id="ARBA00004496"/>
    </source>
</evidence>
<dbReference type="InterPro" id="IPR002347">
    <property type="entry name" value="SDR_fam"/>
</dbReference>
<evidence type="ECO:0000313" key="6">
    <source>
        <dbReference type="Proteomes" id="UP000230390"/>
    </source>
</evidence>
<dbReference type="GO" id="GO:0006729">
    <property type="term" value="P:tetrahydrobiopterin biosynthetic process"/>
    <property type="evidence" value="ECO:0007669"/>
    <property type="project" value="TreeGrafter"/>
</dbReference>
<evidence type="ECO:0000256" key="4">
    <source>
        <dbReference type="ARBA" id="ARBA00023002"/>
    </source>
</evidence>
<dbReference type="GO" id="GO:0004757">
    <property type="term" value="F:sepiapterin reductase (NADP+) activity"/>
    <property type="evidence" value="ECO:0007669"/>
    <property type="project" value="TreeGrafter"/>
</dbReference>
<reference evidence="5 6" key="1">
    <citation type="submission" date="2017-10" db="EMBL/GenBank/DDBJ databases">
        <title>Massilia psychrophilum sp. nov., a novel purple-pigmented bacterium isolated from Tianshan glacier, Xinjiang Municipality, China.</title>
        <authorList>
            <person name="Wang H."/>
        </authorList>
    </citation>
    <scope>NUCLEOTIDE SEQUENCE [LARGE SCALE GENOMIC DNA]</scope>
    <source>
        <strain evidence="5 6">JCM 30074</strain>
    </source>
</reference>
<evidence type="ECO:0000256" key="2">
    <source>
        <dbReference type="ARBA" id="ARBA00022490"/>
    </source>
</evidence>
<protein>
    <submittedName>
        <fullName evidence="5">Short-chain dehydrogenase</fullName>
    </submittedName>
</protein>
<dbReference type="Gene3D" id="3.40.50.720">
    <property type="entry name" value="NAD(P)-binding Rossmann-like Domain"/>
    <property type="match status" value="1"/>
</dbReference>
<keyword evidence="3" id="KW-0521">NADP</keyword>
<comment type="caution">
    <text evidence="5">The sequence shown here is derived from an EMBL/GenBank/DDBJ whole genome shotgun (WGS) entry which is preliminary data.</text>
</comment>
<dbReference type="Pfam" id="PF00106">
    <property type="entry name" value="adh_short"/>
    <property type="match status" value="1"/>
</dbReference>
<dbReference type="InterPro" id="IPR036291">
    <property type="entry name" value="NAD(P)-bd_dom_sf"/>
</dbReference>
<keyword evidence="2" id="KW-0963">Cytoplasm</keyword>
<dbReference type="EMBL" id="PDOC01000008">
    <property type="protein sequence ID" value="PIL44355.1"/>
    <property type="molecule type" value="Genomic_DNA"/>
</dbReference>
<dbReference type="OrthoDB" id="9794387at2"/>
<dbReference type="PRINTS" id="PR00081">
    <property type="entry name" value="GDHRDH"/>
</dbReference>
<proteinExistence type="predicted"/>
<accession>A0A2G8TE81</accession>
<keyword evidence="4" id="KW-0560">Oxidoreductase</keyword>
<evidence type="ECO:0000256" key="3">
    <source>
        <dbReference type="ARBA" id="ARBA00022857"/>
    </source>
</evidence>
<evidence type="ECO:0000313" key="5">
    <source>
        <dbReference type="EMBL" id="PIL44355.1"/>
    </source>
</evidence>
<dbReference type="Proteomes" id="UP000230390">
    <property type="component" value="Unassembled WGS sequence"/>
</dbReference>
<dbReference type="NCBIfam" id="NF005436">
    <property type="entry name" value="PRK07023.1"/>
    <property type="match status" value="1"/>
</dbReference>
<keyword evidence="6" id="KW-1185">Reference proteome</keyword>
<dbReference type="PANTHER" id="PTHR44085">
    <property type="entry name" value="SEPIAPTERIN REDUCTASE"/>
    <property type="match status" value="1"/>
</dbReference>
<dbReference type="AlphaFoldDB" id="A0A2G8TE81"/>
<dbReference type="RefSeq" id="WP_099789388.1">
    <property type="nucleotide sequence ID" value="NZ_JBHLYV010000098.1"/>
</dbReference>
<dbReference type="SUPFAM" id="SSF51735">
    <property type="entry name" value="NAD(P)-binding Rossmann-fold domains"/>
    <property type="match status" value="1"/>
</dbReference>
<dbReference type="GO" id="GO:0005737">
    <property type="term" value="C:cytoplasm"/>
    <property type="evidence" value="ECO:0007669"/>
    <property type="project" value="UniProtKB-SubCell"/>
</dbReference>
<dbReference type="PANTHER" id="PTHR44085:SF2">
    <property type="entry name" value="SEPIAPTERIN REDUCTASE"/>
    <property type="match status" value="1"/>
</dbReference>
<name>A0A2G8TE81_9BURK</name>
<sequence length="245" mass="25079">MMKAILTGHSKGLGAAIAADLLARGVAVHGIARGAAAQLAARYPDLLQQTELDLADSAALGAWLAGPALAASLAGCDTVLLINNAGTVQPVGPLALQDAGVVARAIAVNVAAPMMLAAAVAGACAPRAACRILHVSSGAGRSAYPGWSVYCTTKAALDQHARAVALDQNRKLRICSLAPGVIDTGMQAEIRATALERFPLRQRFDELKRNGELAAPARCAAALVDYLLADRFGNSPVDDLRNSGA</sequence>
<comment type="subcellular location">
    <subcellularLocation>
        <location evidence="1">Cytoplasm</location>
    </subcellularLocation>
</comment>
<gene>
    <name evidence="5" type="ORF">CR105_14930</name>
</gene>